<feature type="domain" description="Thiamine phosphate synthase/TenI" evidence="3">
    <location>
        <begin position="83"/>
        <end position="253"/>
    </location>
</feature>
<dbReference type="Proteomes" id="UP001157974">
    <property type="component" value="Unassembled WGS sequence"/>
</dbReference>
<dbReference type="Pfam" id="PF02581">
    <property type="entry name" value="TMP-TENI"/>
    <property type="match status" value="1"/>
</dbReference>
<dbReference type="AlphaFoldDB" id="A0AAV8UKZ1"/>
<comment type="pathway">
    <text evidence="1">Cofactor biosynthesis; thiamine diphosphate biosynthesis.</text>
</comment>
<evidence type="ECO:0000313" key="5">
    <source>
        <dbReference type="Proteomes" id="UP001157974"/>
    </source>
</evidence>
<proteinExistence type="predicted"/>
<dbReference type="InterPro" id="IPR013785">
    <property type="entry name" value="Aldolase_TIM"/>
</dbReference>
<sequence>MVGFVGQGLVVRDGRLRGIGLVRSRRSHGGRYGNVRISRSRPVRACVEATVDDESTSIVERERNKLPMPTFMFVLPQYAINDMPTTLKMIAAAIEGGVNVVQIREIMDNYETLESAVKTIVEKFPDVTVLVNSNIGVASQFEGVGLHLPEDLCKFHSIAREKTSDKKTIGSSVHSVPAAERADENGADYLLVGTMFESESHPGKSPEGILMLKMVGRALNSSLPMIAVGGITPENVSTVIEAGASGIAVMRGISGAEDAEDAARAYKEALEHSWREMKRNA</sequence>
<evidence type="ECO:0000256" key="1">
    <source>
        <dbReference type="ARBA" id="ARBA00004948"/>
    </source>
</evidence>
<keyword evidence="2" id="KW-0784">Thiamine biosynthesis</keyword>
<dbReference type="InterPro" id="IPR036206">
    <property type="entry name" value="ThiamineP_synth_sf"/>
</dbReference>
<dbReference type="PANTHER" id="PTHR20857">
    <property type="entry name" value="THIAMINE-PHOSPHATE PYROPHOSPHORYLASE"/>
    <property type="match status" value="1"/>
</dbReference>
<evidence type="ECO:0000256" key="2">
    <source>
        <dbReference type="ARBA" id="ARBA00022977"/>
    </source>
</evidence>
<name>A0AAV8UKZ1_9RHOD</name>
<evidence type="ECO:0000313" key="4">
    <source>
        <dbReference type="EMBL" id="KAJ8903205.1"/>
    </source>
</evidence>
<comment type="caution">
    <text evidence="4">The sequence shown here is derived from an EMBL/GenBank/DDBJ whole genome shotgun (WGS) entry which is preliminary data.</text>
</comment>
<dbReference type="PANTHER" id="PTHR20857:SF22">
    <property type="entry name" value="THIAZOLE TAUTOMERASE"/>
    <property type="match status" value="1"/>
</dbReference>
<protein>
    <recommendedName>
        <fullName evidence="3">Thiamine phosphate synthase/TenI domain-containing protein</fullName>
    </recommendedName>
</protein>
<organism evidence="4 5">
    <name type="scientific">Rhodosorus marinus</name>
    <dbReference type="NCBI Taxonomy" id="101924"/>
    <lineage>
        <taxon>Eukaryota</taxon>
        <taxon>Rhodophyta</taxon>
        <taxon>Stylonematophyceae</taxon>
        <taxon>Stylonematales</taxon>
        <taxon>Stylonemataceae</taxon>
        <taxon>Rhodosorus</taxon>
    </lineage>
</organism>
<dbReference type="Gene3D" id="3.20.20.70">
    <property type="entry name" value="Aldolase class I"/>
    <property type="match status" value="1"/>
</dbReference>
<dbReference type="CDD" id="cd00564">
    <property type="entry name" value="TMP_TenI"/>
    <property type="match status" value="1"/>
</dbReference>
<dbReference type="InterPro" id="IPR022998">
    <property type="entry name" value="ThiamineP_synth_TenI"/>
</dbReference>
<dbReference type="GO" id="GO:0009228">
    <property type="term" value="P:thiamine biosynthetic process"/>
    <property type="evidence" value="ECO:0007669"/>
    <property type="project" value="UniProtKB-KW"/>
</dbReference>
<accession>A0AAV8UKZ1</accession>
<keyword evidence="5" id="KW-1185">Reference proteome</keyword>
<dbReference type="GO" id="GO:0004789">
    <property type="term" value="F:thiamine-phosphate diphosphorylase activity"/>
    <property type="evidence" value="ECO:0007669"/>
    <property type="project" value="TreeGrafter"/>
</dbReference>
<dbReference type="GO" id="GO:0005737">
    <property type="term" value="C:cytoplasm"/>
    <property type="evidence" value="ECO:0007669"/>
    <property type="project" value="TreeGrafter"/>
</dbReference>
<reference evidence="4 5" key="1">
    <citation type="journal article" date="2023" name="Nat. Commun.">
        <title>Origin of minicircular mitochondrial genomes in red algae.</title>
        <authorList>
            <person name="Lee Y."/>
            <person name="Cho C.H."/>
            <person name="Lee Y.M."/>
            <person name="Park S.I."/>
            <person name="Yang J.H."/>
            <person name="West J.A."/>
            <person name="Bhattacharya D."/>
            <person name="Yoon H.S."/>
        </authorList>
    </citation>
    <scope>NUCLEOTIDE SEQUENCE [LARGE SCALE GENOMIC DNA]</scope>
    <source>
        <strain evidence="4 5">CCMP1338</strain>
        <tissue evidence="4">Whole cell</tissue>
    </source>
</reference>
<evidence type="ECO:0000259" key="3">
    <source>
        <dbReference type="Pfam" id="PF02581"/>
    </source>
</evidence>
<gene>
    <name evidence="4" type="ORF">NDN08_004315</name>
</gene>
<dbReference type="SUPFAM" id="SSF51391">
    <property type="entry name" value="Thiamin phosphate synthase"/>
    <property type="match status" value="1"/>
</dbReference>
<dbReference type="EMBL" id="JAMWBK010000007">
    <property type="protein sequence ID" value="KAJ8903205.1"/>
    <property type="molecule type" value="Genomic_DNA"/>
</dbReference>